<dbReference type="InterPro" id="IPR001507">
    <property type="entry name" value="ZP_dom"/>
</dbReference>
<dbReference type="GO" id="GO:0007339">
    <property type="term" value="P:binding of sperm to zona pellucida"/>
    <property type="evidence" value="ECO:0007669"/>
    <property type="project" value="UniProtKB-UniRule"/>
</dbReference>
<dbReference type="InterPro" id="IPR055356">
    <property type="entry name" value="ZP-N"/>
</dbReference>
<dbReference type="Gene3D" id="2.60.40.3210">
    <property type="entry name" value="Zona pellucida, ZP-N domain"/>
    <property type="match status" value="1"/>
</dbReference>
<feature type="domain" description="ZP" evidence="16">
    <location>
        <begin position="63"/>
        <end position="322"/>
    </location>
</feature>
<dbReference type="InterPro" id="IPR048290">
    <property type="entry name" value="ZP_chr"/>
</dbReference>
<evidence type="ECO:0000256" key="1">
    <source>
        <dbReference type="ARBA" id="ARBA00004498"/>
    </source>
</evidence>
<dbReference type="Pfam" id="PF00100">
    <property type="entry name" value="Zona_pellucida"/>
    <property type="match status" value="1"/>
</dbReference>
<keyword evidence="6 14" id="KW-0272">Extracellular matrix</keyword>
<evidence type="ECO:0000256" key="3">
    <source>
        <dbReference type="ARBA" id="ARBA00017980"/>
    </source>
</evidence>
<feature type="region of interest" description="Disordered" evidence="15">
    <location>
        <begin position="368"/>
        <end position="397"/>
    </location>
</feature>
<evidence type="ECO:0000256" key="10">
    <source>
        <dbReference type="ARBA" id="ARBA00022989"/>
    </source>
</evidence>
<evidence type="ECO:0000256" key="14">
    <source>
        <dbReference type="RuleBase" id="RU367066"/>
    </source>
</evidence>
<keyword evidence="8" id="KW-0812">Transmembrane</keyword>
<dbReference type="GO" id="GO:0035803">
    <property type="term" value="P:egg coat formation"/>
    <property type="evidence" value="ECO:0007669"/>
    <property type="project" value="UniProtKB-UniRule"/>
</dbReference>
<feature type="signal peptide" evidence="14">
    <location>
        <begin position="1"/>
        <end position="26"/>
    </location>
</feature>
<keyword evidence="11" id="KW-0472">Membrane</keyword>
<evidence type="ECO:0000256" key="4">
    <source>
        <dbReference type="ARBA" id="ARBA00022475"/>
    </source>
</evidence>
<dbReference type="Ensembl" id="ENSPNAT00000005513.2">
    <property type="protein sequence ID" value="ENSPNAP00000005309.2"/>
    <property type="gene ID" value="ENSPNAG00000011568.2"/>
</dbReference>
<feature type="chain" id="PRO_5043085845" description="Zona pellucida sperm-binding protein 3" evidence="14">
    <location>
        <begin position="27"/>
        <end position="397"/>
    </location>
</feature>
<evidence type="ECO:0000256" key="15">
    <source>
        <dbReference type="SAM" id="MobiDB-lite"/>
    </source>
</evidence>
<name>A0A3B4C3Z1_PYGNA</name>
<comment type="PTM">
    <text evidence="14">Proteolytically cleaved before the transmembrane segment to yield the secreted ectodomain incorporated in the zona pellucida.</text>
</comment>
<comment type="similarity">
    <text evidence="2 14">Belongs to the ZP domain family. ZPC subfamily.</text>
</comment>
<evidence type="ECO:0000256" key="7">
    <source>
        <dbReference type="ARBA" id="ARBA00022685"/>
    </source>
</evidence>
<comment type="domain">
    <text evidence="14">The ZP domain is involved in the polymerization of the ZP proteins to form the zona pellucida.</text>
</comment>
<dbReference type="GO" id="GO:0035804">
    <property type="term" value="F:structural constituent of egg coat"/>
    <property type="evidence" value="ECO:0007669"/>
    <property type="project" value="UniProtKB-UniRule"/>
</dbReference>
<keyword evidence="9 14" id="KW-0732">Signal</keyword>
<evidence type="ECO:0000256" key="13">
    <source>
        <dbReference type="ARBA" id="ARBA00023180"/>
    </source>
</evidence>
<keyword evidence="7 14" id="KW-0165">Cleavage on pair of basic residues</keyword>
<dbReference type="InterPro" id="IPR042235">
    <property type="entry name" value="ZP-C_dom"/>
</dbReference>
<dbReference type="GO" id="GO:0032190">
    <property type="term" value="F:acrosin binding"/>
    <property type="evidence" value="ECO:0007669"/>
    <property type="project" value="TreeGrafter"/>
</dbReference>
<dbReference type="SMART" id="SM00241">
    <property type="entry name" value="ZP"/>
    <property type="match status" value="1"/>
</dbReference>
<reference evidence="17 18" key="1">
    <citation type="submission" date="2020-10" db="EMBL/GenBank/DDBJ databases">
        <title>Pygocentrus nattereri (red-bellied piranha) genome, fPygNat1, primary haplotype.</title>
        <authorList>
            <person name="Myers G."/>
            <person name="Meyer A."/>
            <person name="Karagic N."/>
            <person name="Pippel M."/>
            <person name="Winkler S."/>
            <person name="Tracey A."/>
            <person name="Wood J."/>
            <person name="Formenti G."/>
            <person name="Howe K."/>
            <person name="Fedrigo O."/>
            <person name="Jarvis E.D."/>
        </authorList>
    </citation>
    <scope>NUCLEOTIDE SEQUENCE [LARGE SCALE GENOMIC DNA]</scope>
</reference>
<dbReference type="PROSITE" id="PS51034">
    <property type="entry name" value="ZP_2"/>
    <property type="match status" value="1"/>
</dbReference>
<dbReference type="Gene3D" id="2.60.40.4100">
    <property type="entry name" value="Zona pellucida, ZP-C domain"/>
    <property type="match status" value="1"/>
</dbReference>
<evidence type="ECO:0000313" key="17">
    <source>
        <dbReference type="Ensembl" id="ENSPNAP00000005309.2"/>
    </source>
</evidence>
<reference evidence="17" key="2">
    <citation type="submission" date="2025-08" db="UniProtKB">
        <authorList>
            <consortium name="Ensembl"/>
        </authorList>
    </citation>
    <scope>IDENTIFICATION</scope>
</reference>
<evidence type="ECO:0000256" key="6">
    <source>
        <dbReference type="ARBA" id="ARBA00022530"/>
    </source>
</evidence>
<reference evidence="17" key="3">
    <citation type="submission" date="2025-09" db="UniProtKB">
        <authorList>
            <consortium name="Ensembl"/>
        </authorList>
    </citation>
    <scope>IDENTIFICATION</scope>
</reference>
<evidence type="ECO:0000256" key="5">
    <source>
        <dbReference type="ARBA" id="ARBA00022525"/>
    </source>
</evidence>
<keyword evidence="10" id="KW-1133">Transmembrane helix</keyword>
<dbReference type="Proteomes" id="UP001501920">
    <property type="component" value="Chromosome 23"/>
</dbReference>
<dbReference type="FunFam" id="2.60.40.4100:FF:000002">
    <property type="entry name" value="Zona pellucida sperm-binding protein 3"/>
    <property type="match status" value="1"/>
</dbReference>
<dbReference type="PRINTS" id="PR00023">
    <property type="entry name" value="ZPELLUCIDA"/>
</dbReference>
<evidence type="ECO:0000313" key="18">
    <source>
        <dbReference type="Proteomes" id="UP001501920"/>
    </source>
</evidence>
<dbReference type="AlphaFoldDB" id="A0A3B4C3Z1"/>
<comment type="function">
    <text evidence="14">Component of the zona pellucida, an extracellular matrix surrounding oocytes which mediates sperm binding, induction of the acrosome reaction and prevents post-fertilization polyspermy. The zona pellucida is composed of 3 to 4 glycoproteins, ZP1, ZP2, ZP3, and ZP4. ZP3 is essential for sperm binding and zona matrix formation.</text>
</comment>
<proteinExistence type="inferred from homology"/>
<dbReference type="GO" id="GO:0035805">
    <property type="term" value="C:egg coat"/>
    <property type="evidence" value="ECO:0007669"/>
    <property type="project" value="UniProtKB-SubCell"/>
</dbReference>
<evidence type="ECO:0000256" key="9">
    <source>
        <dbReference type="ARBA" id="ARBA00022729"/>
    </source>
</evidence>
<evidence type="ECO:0000259" key="16">
    <source>
        <dbReference type="PROSITE" id="PS51034"/>
    </source>
</evidence>
<dbReference type="PANTHER" id="PTHR11576">
    <property type="entry name" value="ZONA PELLUCIDA SPERM-BINDING PROTEIN 3"/>
    <property type="match status" value="1"/>
</dbReference>
<evidence type="ECO:0000256" key="2">
    <source>
        <dbReference type="ARBA" id="ARBA00006735"/>
    </source>
</evidence>
<organism evidence="17 18">
    <name type="scientific">Pygocentrus nattereri</name>
    <name type="common">Red-bellied piranha</name>
    <dbReference type="NCBI Taxonomy" id="42514"/>
    <lineage>
        <taxon>Eukaryota</taxon>
        <taxon>Metazoa</taxon>
        <taxon>Chordata</taxon>
        <taxon>Craniata</taxon>
        <taxon>Vertebrata</taxon>
        <taxon>Euteleostomi</taxon>
        <taxon>Actinopterygii</taxon>
        <taxon>Neopterygii</taxon>
        <taxon>Teleostei</taxon>
        <taxon>Ostariophysi</taxon>
        <taxon>Characiformes</taxon>
        <taxon>Characoidei</taxon>
        <taxon>Pygocentrus</taxon>
    </lineage>
</organism>
<evidence type="ECO:0000256" key="11">
    <source>
        <dbReference type="ARBA" id="ARBA00023136"/>
    </source>
</evidence>
<dbReference type="InterPro" id="IPR055355">
    <property type="entry name" value="ZP-C"/>
</dbReference>
<accession>A0A3B4C3Z1</accession>
<evidence type="ECO:0000256" key="12">
    <source>
        <dbReference type="ARBA" id="ARBA00023157"/>
    </source>
</evidence>
<dbReference type="FunFam" id="2.60.40.3210:FF:000001">
    <property type="entry name" value="Zona pellucida sperm-binding protein 3"/>
    <property type="match status" value="1"/>
</dbReference>
<evidence type="ECO:0000256" key="8">
    <source>
        <dbReference type="ARBA" id="ARBA00022692"/>
    </source>
</evidence>
<dbReference type="GeneTree" id="ENSGT01030000234567"/>
<comment type="subcellular location">
    <subcellularLocation>
        <location evidence="1">Secreted</location>
        <location evidence="1">Extracellular space</location>
        <location evidence="1">Extracellular matrix</location>
    </subcellularLocation>
    <subcellularLocation>
        <location evidence="14">Zona pellucida</location>
    </subcellularLocation>
    <subcellularLocation>
        <location evidence="14">Cell membrane</location>
        <topology evidence="14">Single-pass type I membrane protein</topology>
    </subcellularLocation>
</comment>
<sequence>MELVSEMFKLLLLLTTLVCLDFGVRSADPPGPDSPQLYASDPHYGLKEPLDRPNALVRTVFVTCYPTHMEVRVKADLFGMGMTVDPADLCLGANDQCCRVTSASDDEYIIPAVLMDCGTQQWVTEEALIYTNLLIYSPAPSLDGLVRMEGAVIPVECHYKRKVVINSEPVLPTWIPHQTTVATLEKLHFTLRLMTSDWLQERGSGIYFLGDKFNIEEDIYSPQMDLRVFIDSCVATTTPDSNSAPRYAFIDEGCLVDGPLTGSKSYFRPRVRPGKLQLQLDAFKFHEVESTQIYITCTLKAYPLNYVSESMSKACSLIDGRWRSADGDDWTCGSCKDRFQSDHSDQLRWEQAVPFSSRALLESGWRSIGDSPRMASGSEGELGRVPAAGPNPNFSPT</sequence>
<dbReference type="GO" id="GO:2000344">
    <property type="term" value="P:positive regulation of acrosome reaction"/>
    <property type="evidence" value="ECO:0007669"/>
    <property type="project" value="UniProtKB-UniRule"/>
</dbReference>
<dbReference type="PANTHER" id="PTHR11576:SF2">
    <property type="entry name" value="ZONA PELLUCIDA SPERM-BINDING PROTEIN 3"/>
    <property type="match status" value="1"/>
</dbReference>
<keyword evidence="13" id="KW-0325">Glycoprotein</keyword>
<dbReference type="GO" id="GO:0005886">
    <property type="term" value="C:plasma membrane"/>
    <property type="evidence" value="ECO:0007669"/>
    <property type="project" value="UniProtKB-SubCell"/>
</dbReference>
<keyword evidence="5 14" id="KW-0964">Secreted</keyword>
<keyword evidence="18" id="KW-1185">Reference proteome</keyword>
<dbReference type="Pfam" id="PF23344">
    <property type="entry name" value="ZP-N"/>
    <property type="match status" value="1"/>
</dbReference>
<protein>
    <recommendedName>
        <fullName evidence="3 14">Zona pellucida sperm-binding protein 3</fullName>
    </recommendedName>
</protein>
<keyword evidence="4 14" id="KW-1003">Cell membrane</keyword>
<keyword evidence="12 14" id="KW-1015">Disulfide bond</keyword>
<dbReference type="OMA" id="TQHWVTE"/>